<accession>A0AAE5RRZ9</accession>
<gene>
    <name evidence="2" type="ORF">CPJ18_26250</name>
</gene>
<dbReference type="AlphaFoldDB" id="A0AAE5RRZ9"/>
<dbReference type="GO" id="GO:0003676">
    <property type="term" value="F:nucleic acid binding"/>
    <property type="evidence" value="ECO:0007669"/>
    <property type="project" value="InterPro"/>
</dbReference>
<dbReference type="EMBL" id="NXEJ01000018">
    <property type="protein sequence ID" value="POO48428.1"/>
    <property type="molecule type" value="Genomic_DNA"/>
</dbReference>
<dbReference type="Gene3D" id="3.30.420.10">
    <property type="entry name" value="Ribonuclease H-like superfamily/Ribonuclease H"/>
    <property type="match status" value="1"/>
</dbReference>
<evidence type="ECO:0000313" key="3">
    <source>
        <dbReference type="Proteomes" id="UP000237447"/>
    </source>
</evidence>
<comment type="caution">
    <text evidence="2">The sequence shown here is derived from an EMBL/GenBank/DDBJ whole genome shotgun (WGS) entry which is preliminary data.</text>
</comment>
<evidence type="ECO:0000259" key="1">
    <source>
        <dbReference type="Pfam" id="PF13358"/>
    </source>
</evidence>
<dbReference type="InterPro" id="IPR038717">
    <property type="entry name" value="Tc1-like_DDE_dom"/>
</dbReference>
<evidence type="ECO:0000313" key="2">
    <source>
        <dbReference type="EMBL" id="POO48428.1"/>
    </source>
</evidence>
<reference evidence="2 3" key="1">
    <citation type="journal article" date="2018" name="Syst. Appl. Microbiol.">
        <title>Agrobacterium rosae sp. nov., isolated from galls on different agricultural crops.</title>
        <authorList>
            <person name="Kuzmanovic N."/>
            <person name="Pulawska J."/>
            <person name="Smalla K."/>
            <person name="Nesme X."/>
        </authorList>
    </citation>
    <scope>NUCLEOTIDE SEQUENCE [LARGE SCALE GENOMIC DNA]</scope>
    <source>
        <strain evidence="2 3">NCPPB 1650</strain>
    </source>
</reference>
<dbReference type="Proteomes" id="UP000237447">
    <property type="component" value="Unassembled WGS sequence"/>
</dbReference>
<dbReference type="InterPro" id="IPR036397">
    <property type="entry name" value="RNaseH_sf"/>
</dbReference>
<organism evidence="2 3">
    <name type="scientific">Agrobacterium rosae</name>
    <dbReference type="NCBI Taxonomy" id="1972867"/>
    <lineage>
        <taxon>Bacteria</taxon>
        <taxon>Pseudomonadati</taxon>
        <taxon>Pseudomonadota</taxon>
        <taxon>Alphaproteobacteria</taxon>
        <taxon>Hyphomicrobiales</taxon>
        <taxon>Rhizobiaceae</taxon>
        <taxon>Rhizobium/Agrobacterium group</taxon>
        <taxon>Agrobacterium</taxon>
    </lineage>
</organism>
<protein>
    <recommendedName>
        <fullName evidence="1">Tc1-like transposase DDE domain-containing protein</fullName>
    </recommendedName>
</protein>
<name>A0AAE5RRZ9_9HYPH</name>
<dbReference type="Pfam" id="PF13358">
    <property type="entry name" value="DDE_3"/>
    <property type="match status" value="1"/>
</dbReference>
<proteinExistence type="predicted"/>
<feature type="domain" description="Tc1-like transposase DDE" evidence="1">
    <location>
        <begin position="4"/>
        <end position="57"/>
    </location>
</feature>
<sequence>MASGDIVILDNLPAHKAEGVRHAIEGGGFLLLCLPQYSPDLNPFEMAFAKLKCHLTPKLSEQSIACGVRQAGPSNCPSRTNAPTILIPVDITPNRVDLL</sequence>